<evidence type="ECO:0000313" key="1">
    <source>
        <dbReference type="EMBL" id="REG77518.1"/>
    </source>
</evidence>
<reference evidence="1 2" key="1">
    <citation type="submission" date="2018-08" db="EMBL/GenBank/DDBJ databases">
        <title>Genomic Encyclopedia of Archaeal and Bacterial Type Strains, Phase II (KMG-II): from individual species to whole genera.</title>
        <authorList>
            <person name="Goeker M."/>
        </authorList>
    </citation>
    <scope>NUCLEOTIDE SEQUENCE [LARGE SCALE GENOMIC DNA]</scope>
    <source>
        <strain evidence="1 2">DSM 15986</strain>
    </source>
</reference>
<dbReference type="AlphaFoldDB" id="A0A3E0D7H0"/>
<comment type="caution">
    <text evidence="1">The sequence shown here is derived from an EMBL/GenBank/DDBJ whole genome shotgun (WGS) entry which is preliminary data.</text>
</comment>
<dbReference type="SUPFAM" id="SSF48576">
    <property type="entry name" value="Terpenoid synthases"/>
    <property type="match status" value="1"/>
</dbReference>
<name>A0A3E0D7H0_9BACT</name>
<gene>
    <name evidence="1" type="ORF">C8N25_14318</name>
</gene>
<dbReference type="RefSeq" id="WP_140160655.1">
    <property type="nucleotide sequence ID" value="NZ_MSSW01000100.1"/>
</dbReference>
<evidence type="ECO:0000313" key="2">
    <source>
        <dbReference type="Proteomes" id="UP000256405"/>
    </source>
</evidence>
<sequence length="297" mass="34644">MNKSEFYSALHLHTPHLDSEVLLWAWKAGLFENPAELERCRLQKINWFAGYLFPKEEPEMLELIMKFFLCLFLLDDLLDKDPNSGSIDFLERLKLKKSFTGDARLQVLGSNLLHVHKLIEKPVSSVCWSELWQKSWEEYVVGLQWELRNKANRVRPYLEEYRYYRPFVSGVFLATTLLRNDTHLDDCESATLENFVARFICLSNDQASFEKEKSIGDFHNELILMEEALGDAVQLWAHNEIQSIQLKIFEFVQQDRSTSANCQQWFESLFLMVGGCLAWSAETSRYVNYINGSVSSD</sequence>
<protein>
    <recommendedName>
        <fullName evidence="3">Terpene synthase</fullName>
    </recommendedName>
</protein>
<dbReference type="Pfam" id="PF19086">
    <property type="entry name" value="Terpene_syn_C_2"/>
    <property type="match status" value="1"/>
</dbReference>
<dbReference type="InterPro" id="IPR008949">
    <property type="entry name" value="Isoprenoid_synthase_dom_sf"/>
</dbReference>
<dbReference type="EMBL" id="QUNF01000043">
    <property type="protein sequence ID" value="REG77518.1"/>
    <property type="molecule type" value="Genomic_DNA"/>
</dbReference>
<evidence type="ECO:0008006" key="3">
    <source>
        <dbReference type="Google" id="ProtNLM"/>
    </source>
</evidence>
<proteinExistence type="predicted"/>
<dbReference type="Gene3D" id="1.10.600.10">
    <property type="entry name" value="Farnesyl Diphosphate Synthase"/>
    <property type="match status" value="1"/>
</dbReference>
<keyword evidence="2" id="KW-1185">Reference proteome</keyword>
<accession>A0A3E0D7H0</accession>
<dbReference type="OrthoDB" id="2989600at2"/>
<dbReference type="Proteomes" id="UP000256405">
    <property type="component" value="Unassembled WGS sequence"/>
</dbReference>
<organism evidence="1 2">
    <name type="scientific">Algoriphagus antarcticus</name>
    <dbReference type="NCBI Taxonomy" id="238540"/>
    <lineage>
        <taxon>Bacteria</taxon>
        <taxon>Pseudomonadati</taxon>
        <taxon>Bacteroidota</taxon>
        <taxon>Cytophagia</taxon>
        <taxon>Cytophagales</taxon>
        <taxon>Cyclobacteriaceae</taxon>
        <taxon>Algoriphagus</taxon>
    </lineage>
</organism>